<comment type="caution">
    <text evidence="7">The sequence shown here is derived from an EMBL/GenBank/DDBJ whole genome shotgun (WGS) entry which is preliminary data.</text>
</comment>
<evidence type="ECO:0000256" key="2">
    <source>
        <dbReference type="ARBA" id="ARBA00022729"/>
    </source>
</evidence>
<accession>A0A7X6CZJ6</accession>
<evidence type="ECO:0000313" key="8">
    <source>
        <dbReference type="Proteomes" id="UP000578686"/>
    </source>
</evidence>
<feature type="domain" description="AB hydrolase-1" evidence="5">
    <location>
        <begin position="140"/>
        <end position="313"/>
    </location>
</feature>
<dbReference type="InterPro" id="IPR051601">
    <property type="entry name" value="Serine_prot/Carboxylest_S33"/>
</dbReference>
<evidence type="ECO:0000256" key="4">
    <source>
        <dbReference type="SAM" id="MobiDB-lite"/>
    </source>
</evidence>
<proteinExistence type="inferred from homology"/>
<sequence>MGHPTSQGGRHRALTVGAALLSGVMLLSACSGGGGSEQRGEDEESRPSEESTPAARAYPGVPDAISQQRLSWDPCEAPTVAQGGGEAPGELDDGTPWQCATLTVPLDYDEPDGETIGIALIRAASTAEGDARQGSLIYNFGGPGGSGVFTLPLLGEQYEALREGYDLVSFDPRGVGESAGVRCLDGEETDRQEQENGALPRTEEEAAQYAELSAEYVAACEANSGEVLPHLTTTNTARDMDLMRHVLGDSRLHYFGISYGTELGGVYANLFPEQVGRAVLDAVVDPTADFVDGSLGQVRGFQLALENFMADCADQYGEDCPTGRGGAEGSALLADFLAEVAEEPLETGGDRVLTEQLAVLGIVAALYDQETWEYLTVGLMEALEGDGELLLLFADAYNERDEEGRYSNQRDAQAAITCADTTGQRDPESVEENRSAFEEASPVFGPYLLWSLAGCEGWPTDGEREKPEVSAEGASEMLLIGTTGDPATPYEGAERMQRELGDGVGVLITFDGEGHGAYGKDACIDDAVEEYLLSGMVPQNGLVCG</sequence>
<dbReference type="PANTHER" id="PTHR43248:SF29">
    <property type="entry name" value="TRIPEPTIDYL AMINOPEPTIDASE"/>
    <property type="match status" value="1"/>
</dbReference>
<feature type="domain" description="Peptidase S33 tripeptidyl aminopeptidase-like C-terminal" evidence="6">
    <location>
        <begin position="441"/>
        <end position="544"/>
    </location>
</feature>
<dbReference type="InterPro" id="IPR029058">
    <property type="entry name" value="AB_hydrolase_fold"/>
</dbReference>
<name>A0A7X6CZJ6_9ACTN</name>
<feature type="region of interest" description="Disordered" evidence="4">
    <location>
        <begin position="31"/>
        <end position="60"/>
    </location>
</feature>
<dbReference type="PANTHER" id="PTHR43248">
    <property type="entry name" value="2-SUCCINYL-6-HYDROXY-2,4-CYCLOHEXADIENE-1-CARBOXYLATE SYNTHASE"/>
    <property type="match status" value="1"/>
</dbReference>
<evidence type="ECO:0000313" key="7">
    <source>
        <dbReference type="EMBL" id="NJQ05439.1"/>
    </source>
</evidence>
<organism evidence="7 8">
    <name type="scientific">Streptomyces lonarensis</name>
    <dbReference type="NCBI Taxonomy" id="700599"/>
    <lineage>
        <taxon>Bacteria</taxon>
        <taxon>Bacillati</taxon>
        <taxon>Actinomycetota</taxon>
        <taxon>Actinomycetes</taxon>
        <taxon>Kitasatosporales</taxon>
        <taxon>Streptomycetaceae</taxon>
        <taxon>Streptomyces</taxon>
    </lineage>
</organism>
<dbReference type="Pfam" id="PF08386">
    <property type="entry name" value="Abhydrolase_4"/>
    <property type="match status" value="1"/>
</dbReference>
<dbReference type="EMBL" id="JAAVJD010000037">
    <property type="protein sequence ID" value="NJQ05439.1"/>
    <property type="molecule type" value="Genomic_DNA"/>
</dbReference>
<dbReference type="InterPro" id="IPR000073">
    <property type="entry name" value="AB_hydrolase_1"/>
</dbReference>
<dbReference type="Pfam" id="PF00561">
    <property type="entry name" value="Abhydrolase_1"/>
    <property type="match status" value="1"/>
</dbReference>
<dbReference type="GO" id="GO:0016787">
    <property type="term" value="F:hydrolase activity"/>
    <property type="evidence" value="ECO:0007669"/>
    <property type="project" value="UniProtKB-KW"/>
</dbReference>
<dbReference type="Gene3D" id="3.40.50.1820">
    <property type="entry name" value="alpha/beta hydrolase"/>
    <property type="match status" value="1"/>
</dbReference>
<evidence type="ECO:0000256" key="1">
    <source>
        <dbReference type="ARBA" id="ARBA00010088"/>
    </source>
</evidence>
<dbReference type="SUPFAM" id="SSF53474">
    <property type="entry name" value="alpha/beta-Hydrolases"/>
    <property type="match status" value="1"/>
</dbReference>
<evidence type="ECO:0000259" key="6">
    <source>
        <dbReference type="Pfam" id="PF08386"/>
    </source>
</evidence>
<dbReference type="AlphaFoldDB" id="A0A7X6CZJ6"/>
<dbReference type="RefSeq" id="WP_167968725.1">
    <property type="nucleotide sequence ID" value="NZ_BHZG01000220.1"/>
</dbReference>
<reference evidence="7 8" key="1">
    <citation type="submission" date="2020-03" db="EMBL/GenBank/DDBJ databases">
        <title>Draft genome of Streptomyces sp. ventii, isolated from the Axial Seamount in the Pacific Ocean, and resequencing of the two type strains Streptomyces lonarensis strain NCL 716 and Streptomyces bohaiensis strain 11A07.</title>
        <authorList>
            <person name="Loughran R.M."/>
            <person name="Pfannmuller K.M."/>
            <person name="Wasson B.J."/>
            <person name="Deadmond M.C."/>
            <person name="Paddock B.E."/>
            <person name="Koyack M.J."/>
            <person name="Gallegos D.A."/>
            <person name="Mitchell E.A."/>
            <person name="Ushijima B."/>
            <person name="Saw J.H."/>
            <person name="Mcphail K.L."/>
            <person name="Videau P."/>
        </authorList>
    </citation>
    <scope>NUCLEOTIDE SEQUENCE [LARGE SCALE GENOMIC DNA]</scope>
    <source>
        <strain evidence="7 8">NCL716</strain>
    </source>
</reference>
<evidence type="ECO:0000259" key="5">
    <source>
        <dbReference type="Pfam" id="PF00561"/>
    </source>
</evidence>
<keyword evidence="8" id="KW-1185">Reference proteome</keyword>
<keyword evidence="3 7" id="KW-0378">Hydrolase</keyword>
<dbReference type="InterPro" id="IPR013595">
    <property type="entry name" value="Pept_S33_TAP-like_C"/>
</dbReference>
<dbReference type="Proteomes" id="UP000578686">
    <property type="component" value="Unassembled WGS sequence"/>
</dbReference>
<protein>
    <submittedName>
        <fullName evidence="7">Alpha/beta hydrolase</fullName>
    </submittedName>
</protein>
<comment type="similarity">
    <text evidence="1">Belongs to the peptidase S33 family.</text>
</comment>
<evidence type="ECO:0000256" key="3">
    <source>
        <dbReference type="ARBA" id="ARBA00022801"/>
    </source>
</evidence>
<keyword evidence="2" id="KW-0732">Signal</keyword>
<gene>
    <name evidence="7" type="ORF">HCN56_07580</name>
</gene>
<feature type="region of interest" description="Disordered" evidence="4">
    <location>
        <begin position="181"/>
        <end position="204"/>
    </location>
</feature>